<dbReference type="Pfam" id="PF01156">
    <property type="entry name" value="IU_nuc_hydro"/>
    <property type="match status" value="1"/>
</dbReference>
<dbReference type="PANTHER" id="PTHR43264:SF1">
    <property type="entry name" value="INOSINE_URIDINE-PREFERRING NUCLEOSIDE HYDROLASE DOMAIN-CONTAINING PROTEIN"/>
    <property type="match status" value="1"/>
</dbReference>
<dbReference type="SUPFAM" id="SSF53590">
    <property type="entry name" value="Nucleoside hydrolase"/>
    <property type="match status" value="1"/>
</dbReference>
<keyword evidence="3" id="KW-1185">Reference proteome</keyword>
<evidence type="ECO:0000313" key="3">
    <source>
        <dbReference type="Proteomes" id="UP000190367"/>
    </source>
</evidence>
<dbReference type="InterPro" id="IPR001910">
    <property type="entry name" value="Inosine/uridine_hydrolase_dom"/>
</dbReference>
<dbReference type="EMBL" id="FUWZ01000004">
    <property type="protein sequence ID" value="SKA37580.1"/>
    <property type="molecule type" value="Genomic_DNA"/>
</dbReference>
<dbReference type="GO" id="GO:0016799">
    <property type="term" value="F:hydrolase activity, hydrolyzing N-glycosyl compounds"/>
    <property type="evidence" value="ECO:0007669"/>
    <property type="project" value="InterPro"/>
</dbReference>
<evidence type="ECO:0000313" key="2">
    <source>
        <dbReference type="EMBL" id="SKA37580.1"/>
    </source>
</evidence>
<evidence type="ECO:0000259" key="1">
    <source>
        <dbReference type="Pfam" id="PF01156"/>
    </source>
</evidence>
<accession>A0A1T4TAI3</accession>
<keyword evidence="2" id="KW-0378">Hydrolase</keyword>
<reference evidence="3" key="1">
    <citation type="submission" date="2017-02" db="EMBL/GenBank/DDBJ databases">
        <authorList>
            <person name="Varghese N."/>
            <person name="Submissions S."/>
        </authorList>
    </citation>
    <scope>NUCLEOTIDE SEQUENCE [LARGE SCALE GENOMIC DNA]</scope>
    <source>
        <strain evidence="3">DSM 22224</strain>
    </source>
</reference>
<organism evidence="2 3">
    <name type="scientific">Chitinophaga eiseniae</name>
    <dbReference type="NCBI Taxonomy" id="634771"/>
    <lineage>
        <taxon>Bacteria</taxon>
        <taxon>Pseudomonadati</taxon>
        <taxon>Bacteroidota</taxon>
        <taxon>Chitinophagia</taxon>
        <taxon>Chitinophagales</taxon>
        <taxon>Chitinophagaceae</taxon>
        <taxon>Chitinophaga</taxon>
    </lineage>
</organism>
<name>A0A1T4TAI3_9BACT</name>
<protein>
    <submittedName>
        <fullName evidence="2">Inosine-uridine preferring nucleoside hydrolase</fullName>
    </submittedName>
</protein>
<dbReference type="Gene3D" id="3.90.245.10">
    <property type="entry name" value="Ribonucleoside hydrolase-like"/>
    <property type="match status" value="1"/>
</dbReference>
<dbReference type="Proteomes" id="UP000190367">
    <property type="component" value="Unassembled WGS sequence"/>
</dbReference>
<dbReference type="AlphaFoldDB" id="A0A1T4TAI3"/>
<gene>
    <name evidence="2" type="ORF">SAMN04488128_104310</name>
</gene>
<feature type="domain" description="Inosine/uridine-preferring nucleoside hydrolase" evidence="1">
    <location>
        <begin position="36"/>
        <end position="232"/>
    </location>
</feature>
<dbReference type="InterPro" id="IPR036452">
    <property type="entry name" value="Ribo_hydro-like"/>
</dbReference>
<dbReference type="PANTHER" id="PTHR43264">
    <property type="match status" value="1"/>
</dbReference>
<sequence>MRGTAIIVYMKRMKYVGVLLIHLLICHVALAQQVKIIFDTDMDSDVDDVGALAMLHGFADRGDAAILAVMVSSLNPWSPGAVDVINTFYGRPDIPIGAVQRFGVYHKSRYAKALCEQFKHNTPPEGDITDATMLYRKILAAQQDTSVVVVTVGDLTNLSNLLKSAPDQFSGLEGIDLVKKKVKHLVCMGGRYPADTDPQPWGNFKPDPGATRHVAAEWPTRIYFTGGGAFADSIPTGNIFFQEKYRHTPMAHAYQLFLKSWNRKWHHSADIIAVYVAVKGYLPYFKSEERGYNHIFEDGTNVWRLAPRDDRHYLISAFADGADPGKIAEKFNEWMTPQGH</sequence>
<dbReference type="STRING" id="634771.SAMN04488128_104310"/>
<proteinExistence type="predicted"/>